<dbReference type="AlphaFoldDB" id="A0A6C0CV81"/>
<dbReference type="EMBL" id="MN739490">
    <property type="protein sequence ID" value="QHT08062.1"/>
    <property type="molecule type" value="Genomic_DNA"/>
</dbReference>
<accession>A0A6C0CV81</accession>
<organism evidence="2">
    <name type="scientific">viral metagenome</name>
    <dbReference type="NCBI Taxonomy" id="1070528"/>
    <lineage>
        <taxon>unclassified sequences</taxon>
        <taxon>metagenomes</taxon>
        <taxon>organismal metagenomes</taxon>
    </lineage>
</organism>
<reference evidence="2" key="1">
    <citation type="journal article" date="2020" name="Nature">
        <title>Giant virus diversity and host interactions through global metagenomics.</title>
        <authorList>
            <person name="Schulz F."/>
            <person name="Roux S."/>
            <person name="Paez-Espino D."/>
            <person name="Jungbluth S."/>
            <person name="Walsh D.A."/>
            <person name="Denef V.J."/>
            <person name="McMahon K.D."/>
            <person name="Konstantinidis K.T."/>
            <person name="Eloe-Fadrosh E.A."/>
            <person name="Kyrpides N.C."/>
            <person name="Woyke T."/>
        </authorList>
    </citation>
    <scope>NUCLEOTIDE SEQUENCE</scope>
    <source>
        <strain evidence="2">GVMAG-M-3300022752-39</strain>
    </source>
</reference>
<feature type="transmembrane region" description="Helical" evidence="1">
    <location>
        <begin position="63"/>
        <end position="81"/>
    </location>
</feature>
<sequence length="111" mass="13193">MFTSLYLQTTNPKLLFRDLFSKNIFTNIILSVFFHTAVYVVFFNLASYIFFGKSLTNICNFRLTVSLLLIMFFGFFARFAHVKEIYHAYGNNMEKTREHLDKLYIGWIFLS</sequence>
<keyword evidence="1" id="KW-0472">Membrane</keyword>
<feature type="transmembrane region" description="Helical" evidence="1">
    <location>
        <begin position="24"/>
        <end position="51"/>
    </location>
</feature>
<proteinExistence type="predicted"/>
<protein>
    <submittedName>
        <fullName evidence="2">Uncharacterized protein</fullName>
    </submittedName>
</protein>
<keyword evidence="1" id="KW-0812">Transmembrane</keyword>
<keyword evidence="1" id="KW-1133">Transmembrane helix</keyword>
<name>A0A6C0CV81_9ZZZZ</name>
<evidence type="ECO:0000313" key="2">
    <source>
        <dbReference type="EMBL" id="QHT08062.1"/>
    </source>
</evidence>
<evidence type="ECO:0000256" key="1">
    <source>
        <dbReference type="SAM" id="Phobius"/>
    </source>
</evidence>